<sequence>MSAAGDLDPTQLPSPKGGWSESMAVLRNVTVVPPVESSMVQAAGLLREDGSYCHEGALWRRHRPITTEPDMPKEITQKIPGRWLWGGVLWAHFGHFLVESTARLWALANLDAPVDGVLFIPKRPAVRDQVRGFQSEFVGLMQKDLPIRVAADPALVEELVVPGQGFGLGDITEATRKYRNAIHARFARDIKPEGPEKLYISRSKLGLGKGGLLGEEQMEAYLAAEGYEIYHPQEHSLSAQLARYKAARKVIAADGSALHLYAMVGRPDQKVAMVLRRKSTAHTLLTDNVRHFCKCDPLVIGALRTEWVPKDNQRSSRLSFGELDHSVIGRVLKDGGFISGGENWPVLDDDARQNVLKDKGIKSNRFVESPAFQKAREEQERAERRARRAARRARREAREAAQNDG</sequence>
<evidence type="ECO:0000256" key="1">
    <source>
        <dbReference type="SAM" id="MobiDB-lite"/>
    </source>
</evidence>
<evidence type="ECO:0000313" key="4">
    <source>
        <dbReference type="Proteomes" id="UP000013243"/>
    </source>
</evidence>
<evidence type="ECO:0000259" key="2">
    <source>
        <dbReference type="Pfam" id="PF04577"/>
    </source>
</evidence>
<dbReference type="OrthoDB" id="7843421at2"/>
<dbReference type="Pfam" id="PF04577">
    <property type="entry name" value="Glyco_transf_61"/>
    <property type="match status" value="1"/>
</dbReference>
<dbReference type="EMBL" id="CP015230">
    <property type="protein sequence ID" value="ANP41974.1"/>
    <property type="molecule type" value="Genomic_DNA"/>
</dbReference>
<accession>A0A1B1A5W4</accession>
<gene>
    <name evidence="3" type="ORF">K529_014450</name>
</gene>
<dbReference type="RefSeq" id="WP_046002031.1">
    <property type="nucleotide sequence ID" value="NZ_CP015230.1"/>
</dbReference>
<reference evidence="3 4" key="1">
    <citation type="journal article" date="2016" name="ISME J.">
        <title>Global occurrence and heterogeneity of the Roseobacter-clade species Ruegeria mobilis.</title>
        <authorList>
            <person name="Sonnenschein E."/>
            <person name="Gram L."/>
        </authorList>
    </citation>
    <scope>NUCLEOTIDE SEQUENCE [LARGE SCALE GENOMIC DNA]</scope>
    <source>
        <strain evidence="3 4">F1926</strain>
    </source>
</reference>
<organism evidence="3 4">
    <name type="scientific">Tritonibacter mobilis F1926</name>
    <dbReference type="NCBI Taxonomy" id="1265309"/>
    <lineage>
        <taxon>Bacteria</taxon>
        <taxon>Pseudomonadati</taxon>
        <taxon>Pseudomonadota</taxon>
        <taxon>Alphaproteobacteria</taxon>
        <taxon>Rhodobacterales</taxon>
        <taxon>Paracoccaceae</taxon>
        <taxon>Tritonibacter</taxon>
    </lineage>
</organism>
<name>A0A1B1A5W4_9RHOB</name>
<dbReference type="Proteomes" id="UP000013243">
    <property type="component" value="Chromosome"/>
</dbReference>
<feature type="region of interest" description="Disordered" evidence="1">
    <location>
        <begin position="367"/>
        <end position="405"/>
    </location>
</feature>
<proteinExistence type="predicted"/>
<feature type="compositionally biased region" description="Basic and acidic residues" evidence="1">
    <location>
        <begin position="374"/>
        <end position="383"/>
    </location>
</feature>
<dbReference type="STRING" id="1265309.K529_014450"/>
<dbReference type="GO" id="GO:0016757">
    <property type="term" value="F:glycosyltransferase activity"/>
    <property type="evidence" value="ECO:0007669"/>
    <property type="project" value="InterPro"/>
</dbReference>
<dbReference type="AlphaFoldDB" id="A0A1B1A5W4"/>
<protein>
    <recommendedName>
        <fullName evidence="2">Glycosyltransferase 61 catalytic domain-containing protein</fullName>
    </recommendedName>
</protein>
<feature type="compositionally biased region" description="Basic and acidic residues" evidence="1">
    <location>
        <begin position="396"/>
        <end position="405"/>
    </location>
</feature>
<dbReference type="InterPro" id="IPR049625">
    <property type="entry name" value="Glyco_transf_61_cat"/>
</dbReference>
<dbReference type="KEGG" id="rmb:K529_014450"/>
<feature type="compositionally biased region" description="Basic residues" evidence="1">
    <location>
        <begin position="384"/>
        <end position="395"/>
    </location>
</feature>
<feature type="domain" description="Glycosyltransferase 61 catalytic" evidence="2">
    <location>
        <begin position="93"/>
        <end position="260"/>
    </location>
</feature>
<evidence type="ECO:0000313" key="3">
    <source>
        <dbReference type="EMBL" id="ANP41974.1"/>
    </source>
</evidence>
<dbReference type="GeneID" id="28251058"/>